<evidence type="ECO:0000313" key="1">
    <source>
        <dbReference type="EMBL" id="WIM67385.1"/>
    </source>
</evidence>
<sequence length="56" mass="6019">MDQIITHLDNFVTTWEGWNDVITGGLALSAAGGLVNVLKNTFYFVDSVGLFLSSVA</sequence>
<evidence type="ECO:0000313" key="2">
    <source>
        <dbReference type="Proteomes" id="UP001225598"/>
    </source>
</evidence>
<protein>
    <submittedName>
        <fullName evidence="1">Uncharacterized protein</fullName>
    </submittedName>
</protein>
<proteinExistence type="predicted"/>
<organism evidence="1 2">
    <name type="scientific">Corynebacterium breve</name>
    <dbReference type="NCBI Taxonomy" id="3049799"/>
    <lineage>
        <taxon>Bacteria</taxon>
        <taxon>Bacillati</taxon>
        <taxon>Actinomycetota</taxon>
        <taxon>Actinomycetes</taxon>
        <taxon>Mycobacteriales</taxon>
        <taxon>Corynebacteriaceae</taxon>
        <taxon>Corynebacterium</taxon>
    </lineage>
</organism>
<dbReference type="EMBL" id="CP126969">
    <property type="protein sequence ID" value="WIM67385.1"/>
    <property type="molecule type" value="Genomic_DNA"/>
</dbReference>
<dbReference type="RefSeq" id="WP_284824442.1">
    <property type="nucleotide sequence ID" value="NZ_CP126969.1"/>
</dbReference>
<name>A0ABY8VIK0_9CORY</name>
<reference evidence="1 2" key="1">
    <citation type="submission" date="2023-05" db="EMBL/GenBank/DDBJ databases">
        <title>Corynebacterium suedekumii sp. nov. and Corynebacterium breve sp. nov. isolated from raw cow's milk.</title>
        <authorList>
            <person name="Baer M.K."/>
            <person name="Mehl L."/>
            <person name="Hellmuth R."/>
            <person name="Marke G."/>
            <person name="Lipski A."/>
        </authorList>
    </citation>
    <scope>NUCLEOTIDE SEQUENCE [LARGE SCALE GENOMIC DNA]</scope>
    <source>
        <strain evidence="1 2">R4</strain>
    </source>
</reference>
<keyword evidence="2" id="KW-1185">Reference proteome</keyword>
<dbReference type="Proteomes" id="UP001225598">
    <property type="component" value="Chromosome"/>
</dbReference>
<gene>
    <name evidence="1" type="ORF">QP027_09795</name>
</gene>
<accession>A0ABY8VIK0</accession>